<dbReference type="SUPFAM" id="SSF51230">
    <property type="entry name" value="Single hybrid motif"/>
    <property type="match status" value="1"/>
</dbReference>
<keyword evidence="3 6" id="KW-0812">Transmembrane</keyword>
<dbReference type="PANTHER" id="PTHR30386">
    <property type="entry name" value="MEMBRANE FUSION SUBUNIT OF EMRAB-TOLC MULTIDRUG EFFLUX PUMP"/>
    <property type="match status" value="1"/>
</dbReference>
<evidence type="ECO:0000256" key="5">
    <source>
        <dbReference type="ARBA" id="ARBA00023136"/>
    </source>
</evidence>
<dbReference type="InterPro" id="IPR050739">
    <property type="entry name" value="MFP"/>
</dbReference>
<evidence type="ECO:0000256" key="2">
    <source>
        <dbReference type="ARBA" id="ARBA00009477"/>
    </source>
</evidence>
<dbReference type="Gene3D" id="2.40.50.100">
    <property type="match status" value="1"/>
</dbReference>
<protein>
    <submittedName>
        <fullName evidence="7">HlyD family secretion protein</fullName>
    </submittedName>
</protein>
<comment type="similarity">
    <text evidence="2">Belongs to the membrane fusion protein (MFP) (TC 8.A.1) family.</text>
</comment>
<proteinExistence type="inferred from homology"/>
<dbReference type="AlphaFoldDB" id="A0A1I2BIB2"/>
<organism evidence="7 8">
    <name type="scientific">Actinoplanes philippinensis</name>
    <dbReference type="NCBI Taxonomy" id="35752"/>
    <lineage>
        <taxon>Bacteria</taxon>
        <taxon>Bacillati</taxon>
        <taxon>Actinomycetota</taxon>
        <taxon>Actinomycetes</taxon>
        <taxon>Micromonosporales</taxon>
        <taxon>Micromonosporaceae</taxon>
        <taxon>Actinoplanes</taxon>
    </lineage>
</organism>
<name>A0A1I2BIB2_9ACTN</name>
<evidence type="ECO:0000256" key="4">
    <source>
        <dbReference type="ARBA" id="ARBA00022989"/>
    </source>
</evidence>
<dbReference type="GO" id="GO:0016020">
    <property type="term" value="C:membrane"/>
    <property type="evidence" value="ECO:0007669"/>
    <property type="project" value="UniProtKB-SubCell"/>
</dbReference>
<keyword evidence="8" id="KW-1185">Reference proteome</keyword>
<dbReference type="Proteomes" id="UP000199645">
    <property type="component" value="Unassembled WGS sequence"/>
</dbReference>
<dbReference type="STRING" id="35752.SAMN05421541_102303"/>
<keyword evidence="4 6" id="KW-1133">Transmembrane helix</keyword>
<comment type="subcellular location">
    <subcellularLocation>
        <location evidence="1">Membrane</location>
        <topology evidence="1">Single-pass membrane protein</topology>
    </subcellularLocation>
</comment>
<gene>
    <name evidence="7" type="ORF">SAMN05421541_102303</name>
</gene>
<accession>A0A1I2BIB2</accession>
<sequence length="269" mass="28457">MRFRKQALRHLEQPESLDQVARLTTVPSWLLTVALVVTVLATGAWTTTATLDREVTAGGVLIHPHGVSDFDAAETGRVVKVWVDRNEPVAKGTPIYSVQGDSGPIVTVPAPWDAYVVSLLIAEGQVVERGARVAELERLDAPGDALQAVLFVPAASAPALSAGQPAHVDVAAVSTTVFGTLQGEVGTVGAFPETEDSLRAFLGSGRDVRPFLAGGSVVRVVVLLHTDPRSPTGLLWSKASPPFRLTSISEVGGRIVVGRDRPLDWVLGR</sequence>
<feature type="transmembrane region" description="Helical" evidence="6">
    <location>
        <begin position="20"/>
        <end position="45"/>
    </location>
</feature>
<dbReference type="EMBL" id="FONV01000002">
    <property type="protein sequence ID" value="SFE55013.1"/>
    <property type="molecule type" value="Genomic_DNA"/>
</dbReference>
<dbReference type="RefSeq" id="WP_093610471.1">
    <property type="nucleotide sequence ID" value="NZ_BOMT01000017.1"/>
</dbReference>
<dbReference type="OrthoDB" id="3344962at2"/>
<evidence type="ECO:0000256" key="6">
    <source>
        <dbReference type="SAM" id="Phobius"/>
    </source>
</evidence>
<dbReference type="PANTHER" id="PTHR30386:SF26">
    <property type="entry name" value="TRANSPORT PROTEIN COMB"/>
    <property type="match status" value="1"/>
</dbReference>
<evidence type="ECO:0000256" key="3">
    <source>
        <dbReference type="ARBA" id="ARBA00022692"/>
    </source>
</evidence>
<keyword evidence="5 6" id="KW-0472">Membrane</keyword>
<reference evidence="7 8" key="1">
    <citation type="submission" date="2016-10" db="EMBL/GenBank/DDBJ databases">
        <authorList>
            <person name="de Groot N.N."/>
        </authorList>
    </citation>
    <scope>NUCLEOTIDE SEQUENCE [LARGE SCALE GENOMIC DNA]</scope>
    <source>
        <strain evidence="7 8">DSM 43019</strain>
    </source>
</reference>
<evidence type="ECO:0000313" key="7">
    <source>
        <dbReference type="EMBL" id="SFE55013.1"/>
    </source>
</evidence>
<dbReference type="InterPro" id="IPR011053">
    <property type="entry name" value="Single_hybrid_motif"/>
</dbReference>
<evidence type="ECO:0000313" key="8">
    <source>
        <dbReference type="Proteomes" id="UP000199645"/>
    </source>
</evidence>
<evidence type="ECO:0000256" key="1">
    <source>
        <dbReference type="ARBA" id="ARBA00004167"/>
    </source>
</evidence>